<dbReference type="Gene3D" id="1.10.357.10">
    <property type="entry name" value="Tetracycline Repressor, domain 2"/>
    <property type="match status" value="1"/>
</dbReference>
<evidence type="ECO:0000256" key="4">
    <source>
        <dbReference type="PROSITE-ProRule" id="PRU00335"/>
    </source>
</evidence>
<evidence type="ECO:0000256" key="1">
    <source>
        <dbReference type="ARBA" id="ARBA00023015"/>
    </source>
</evidence>
<dbReference type="SUPFAM" id="SSF48498">
    <property type="entry name" value="Tetracyclin repressor-like, C-terminal domain"/>
    <property type="match status" value="1"/>
</dbReference>
<evidence type="ECO:0000256" key="2">
    <source>
        <dbReference type="ARBA" id="ARBA00023125"/>
    </source>
</evidence>
<sequence>MPVSFSLMMEKTRPRRRYDAPGRRAQKEQTRARIVDAAARVFLERGYVQATIPLIAAEAGVAVETVYRSTSGKAGLLEAAVQAALAGGAERAEVPVEHRPGIARVIEERDPRRQLEAYAATQPGVWSRVAPLLRVLDAAATADESLAALREAQAVQRLDGLRRLARLLDERGALRPDLSVERAADILWAVCAQANYDSLVTSRGWTHAEYRTWLAVTLAHSLLAHPG</sequence>
<dbReference type="PANTHER" id="PTHR30055">
    <property type="entry name" value="HTH-TYPE TRANSCRIPTIONAL REGULATOR RUTR"/>
    <property type="match status" value="1"/>
</dbReference>
<dbReference type="OrthoDB" id="3825402at2"/>
<dbReference type="GO" id="GO:0003700">
    <property type="term" value="F:DNA-binding transcription factor activity"/>
    <property type="evidence" value="ECO:0007669"/>
    <property type="project" value="TreeGrafter"/>
</dbReference>
<dbReference type="PANTHER" id="PTHR30055:SF234">
    <property type="entry name" value="HTH-TYPE TRANSCRIPTIONAL REGULATOR BETI"/>
    <property type="match status" value="1"/>
</dbReference>
<keyword evidence="3" id="KW-0804">Transcription</keyword>
<dbReference type="PRINTS" id="PR00455">
    <property type="entry name" value="HTHTETR"/>
</dbReference>
<dbReference type="AlphaFoldDB" id="A0A1H9QT05"/>
<evidence type="ECO:0000259" key="5">
    <source>
        <dbReference type="PROSITE" id="PS50977"/>
    </source>
</evidence>
<evidence type="ECO:0000313" key="7">
    <source>
        <dbReference type="Proteomes" id="UP000199019"/>
    </source>
</evidence>
<dbReference type="PROSITE" id="PS50977">
    <property type="entry name" value="HTH_TETR_2"/>
    <property type="match status" value="1"/>
</dbReference>
<dbReference type="EMBL" id="FOHB01000001">
    <property type="protein sequence ID" value="SER63588.1"/>
    <property type="molecule type" value="Genomic_DNA"/>
</dbReference>
<organism evidence="6 7">
    <name type="scientific">Pedococcus cremeus</name>
    <dbReference type="NCBI Taxonomy" id="587636"/>
    <lineage>
        <taxon>Bacteria</taxon>
        <taxon>Bacillati</taxon>
        <taxon>Actinomycetota</taxon>
        <taxon>Actinomycetes</taxon>
        <taxon>Micrococcales</taxon>
        <taxon>Intrasporangiaceae</taxon>
        <taxon>Pedococcus</taxon>
    </lineage>
</organism>
<keyword evidence="1" id="KW-0805">Transcription regulation</keyword>
<feature type="DNA-binding region" description="H-T-H motif" evidence="4">
    <location>
        <begin position="51"/>
        <end position="70"/>
    </location>
</feature>
<dbReference type="Pfam" id="PF00440">
    <property type="entry name" value="TetR_N"/>
    <property type="match status" value="1"/>
</dbReference>
<evidence type="ECO:0000256" key="3">
    <source>
        <dbReference type="ARBA" id="ARBA00023163"/>
    </source>
</evidence>
<dbReference type="InterPro" id="IPR001647">
    <property type="entry name" value="HTH_TetR"/>
</dbReference>
<dbReference type="GO" id="GO:0000976">
    <property type="term" value="F:transcription cis-regulatory region binding"/>
    <property type="evidence" value="ECO:0007669"/>
    <property type="project" value="TreeGrafter"/>
</dbReference>
<dbReference type="InterPro" id="IPR036271">
    <property type="entry name" value="Tet_transcr_reg_TetR-rel_C_sf"/>
</dbReference>
<reference evidence="7" key="1">
    <citation type="submission" date="2016-10" db="EMBL/GenBank/DDBJ databases">
        <authorList>
            <person name="Varghese N."/>
            <person name="Submissions S."/>
        </authorList>
    </citation>
    <scope>NUCLEOTIDE SEQUENCE [LARGE SCALE GENOMIC DNA]</scope>
    <source>
        <strain evidence="7">CGMCC 1.6963</strain>
    </source>
</reference>
<evidence type="ECO:0000313" key="6">
    <source>
        <dbReference type="EMBL" id="SER63588.1"/>
    </source>
</evidence>
<keyword evidence="7" id="KW-1185">Reference proteome</keyword>
<dbReference type="InterPro" id="IPR009057">
    <property type="entry name" value="Homeodomain-like_sf"/>
</dbReference>
<name>A0A1H9QT05_9MICO</name>
<protein>
    <submittedName>
        <fullName evidence="6">Transcriptional regulator, TetR family</fullName>
    </submittedName>
</protein>
<gene>
    <name evidence="6" type="ORF">SAMN05216199_0738</name>
</gene>
<proteinExistence type="predicted"/>
<dbReference type="Proteomes" id="UP000199019">
    <property type="component" value="Unassembled WGS sequence"/>
</dbReference>
<feature type="domain" description="HTH tetR-type" evidence="5">
    <location>
        <begin position="28"/>
        <end position="88"/>
    </location>
</feature>
<dbReference type="SUPFAM" id="SSF46689">
    <property type="entry name" value="Homeodomain-like"/>
    <property type="match status" value="1"/>
</dbReference>
<keyword evidence="2 4" id="KW-0238">DNA-binding</keyword>
<dbReference type="STRING" id="587636.SAMN05216199_0738"/>
<accession>A0A1H9QT05</accession>
<dbReference type="InterPro" id="IPR050109">
    <property type="entry name" value="HTH-type_TetR-like_transc_reg"/>
</dbReference>